<feature type="region of interest" description="Disordered" evidence="15">
    <location>
        <begin position="1030"/>
        <end position="1080"/>
    </location>
</feature>
<gene>
    <name evidence="17" type="ORF">ABL78_0995</name>
</gene>
<dbReference type="GO" id="GO:0046872">
    <property type="term" value="F:metal ion binding"/>
    <property type="evidence" value="ECO:0007669"/>
    <property type="project" value="UniProtKB-KW"/>
</dbReference>
<evidence type="ECO:0000256" key="10">
    <source>
        <dbReference type="ARBA" id="ARBA00022989"/>
    </source>
</evidence>
<dbReference type="VEuPathDB" id="TriTrypDB:Lsey_0014_0460"/>
<keyword evidence="12" id="KW-0472">Membrane</keyword>
<evidence type="ECO:0000256" key="15">
    <source>
        <dbReference type="SAM" id="MobiDB-lite"/>
    </source>
</evidence>
<evidence type="ECO:0000256" key="4">
    <source>
        <dbReference type="ARBA" id="ARBA00022553"/>
    </source>
</evidence>
<dbReference type="OMA" id="PVMHELF"/>
<dbReference type="GO" id="GO:0016298">
    <property type="term" value="F:lipase activity"/>
    <property type="evidence" value="ECO:0007669"/>
    <property type="project" value="TreeGrafter"/>
</dbReference>
<dbReference type="OrthoDB" id="426718at2759"/>
<feature type="region of interest" description="Disordered" evidence="15">
    <location>
        <begin position="721"/>
        <end position="757"/>
    </location>
</feature>
<comment type="cofactor">
    <cofactor evidence="1">
        <name>Ca(2+)</name>
        <dbReference type="ChEBI" id="CHEBI:29108"/>
    </cofactor>
</comment>
<evidence type="ECO:0000313" key="18">
    <source>
        <dbReference type="Proteomes" id="UP000038009"/>
    </source>
</evidence>
<evidence type="ECO:0000256" key="5">
    <source>
        <dbReference type="ARBA" id="ARBA00022692"/>
    </source>
</evidence>
<dbReference type="SUPFAM" id="SSF53474">
    <property type="entry name" value="alpha/beta-Hydrolases"/>
    <property type="match status" value="1"/>
</dbReference>
<evidence type="ECO:0000256" key="11">
    <source>
        <dbReference type="ARBA" id="ARBA00023098"/>
    </source>
</evidence>
<feature type="region of interest" description="Disordered" evidence="15">
    <location>
        <begin position="307"/>
        <end position="339"/>
    </location>
</feature>
<feature type="compositionally biased region" description="Low complexity" evidence="15">
    <location>
        <begin position="730"/>
        <end position="744"/>
    </location>
</feature>
<feature type="compositionally biased region" description="Low complexity" evidence="15">
    <location>
        <begin position="238"/>
        <end position="249"/>
    </location>
</feature>
<feature type="region of interest" description="Disordered" evidence="15">
    <location>
        <begin position="23"/>
        <end position="58"/>
    </location>
</feature>
<keyword evidence="11" id="KW-0443">Lipid metabolism</keyword>
<feature type="compositionally biased region" description="Low complexity" evidence="15">
    <location>
        <begin position="1057"/>
        <end position="1076"/>
    </location>
</feature>
<keyword evidence="9" id="KW-0442">Lipid degradation</keyword>
<evidence type="ECO:0000256" key="6">
    <source>
        <dbReference type="ARBA" id="ARBA00022723"/>
    </source>
</evidence>
<evidence type="ECO:0000256" key="9">
    <source>
        <dbReference type="ARBA" id="ARBA00022963"/>
    </source>
</evidence>
<evidence type="ECO:0000256" key="8">
    <source>
        <dbReference type="ARBA" id="ARBA00022837"/>
    </source>
</evidence>
<feature type="domain" description="Fungal lipase-type" evidence="16">
    <location>
        <begin position="671"/>
        <end position="837"/>
    </location>
</feature>
<feature type="region of interest" description="Disordered" evidence="15">
    <location>
        <begin position="382"/>
        <end position="402"/>
    </location>
</feature>
<evidence type="ECO:0000256" key="13">
    <source>
        <dbReference type="ARBA" id="ARBA00024531"/>
    </source>
</evidence>
<evidence type="ECO:0000256" key="7">
    <source>
        <dbReference type="ARBA" id="ARBA00022801"/>
    </source>
</evidence>
<dbReference type="Pfam" id="PF01764">
    <property type="entry name" value="Lipase_3"/>
    <property type="match status" value="1"/>
</dbReference>
<dbReference type="GO" id="GO:0005886">
    <property type="term" value="C:plasma membrane"/>
    <property type="evidence" value="ECO:0007669"/>
    <property type="project" value="UniProtKB-SubCell"/>
</dbReference>
<keyword evidence="10" id="KW-1133">Transmembrane helix</keyword>
<dbReference type="InterPro" id="IPR002921">
    <property type="entry name" value="Fungal_lipase-type"/>
</dbReference>
<comment type="subcellular location">
    <subcellularLocation>
        <location evidence="2">Cell membrane</location>
        <topology evidence="2">Multi-pass membrane protein</topology>
    </subcellularLocation>
</comment>
<accession>A0A0N1I1C2</accession>
<feature type="region of interest" description="Disordered" evidence="15">
    <location>
        <begin position="1257"/>
        <end position="1276"/>
    </location>
</feature>
<evidence type="ECO:0000256" key="14">
    <source>
        <dbReference type="ARBA" id="ARBA00026104"/>
    </source>
</evidence>
<evidence type="ECO:0000256" key="2">
    <source>
        <dbReference type="ARBA" id="ARBA00004651"/>
    </source>
</evidence>
<keyword evidence="7" id="KW-0378">Hydrolase</keyword>
<dbReference type="Gene3D" id="3.40.50.1820">
    <property type="entry name" value="alpha/beta hydrolase"/>
    <property type="match status" value="1"/>
</dbReference>
<evidence type="ECO:0000256" key="12">
    <source>
        <dbReference type="ARBA" id="ARBA00023136"/>
    </source>
</evidence>
<dbReference type="Proteomes" id="UP000038009">
    <property type="component" value="Unassembled WGS sequence"/>
</dbReference>
<dbReference type="EC" id="3.1.1.116" evidence="14"/>
<dbReference type="PANTHER" id="PTHR45792:SF8">
    <property type="entry name" value="DIACYLGLYCEROL LIPASE-ALPHA"/>
    <property type="match status" value="1"/>
</dbReference>
<dbReference type="InterPro" id="IPR029058">
    <property type="entry name" value="AB_hydrolase_fold"/>
</dbReference>
<feature type="region of interest" description="Disordered" evidence="15">
    <location>
        <begin position="959"/>
        <end position="980"/>
    </location>
</feature>
<reference evidence="17 18" key="1">
    <citation type="journal article" date="2015" name="PLoS Pathog.">
        <title>Leptomonas seymouri: Adaptations to the Dixenous Life Cycle Analyzed by Genome Sequencing, Transcriptome Profiling and Co-infection with Leishmania donovani.</title>
        <authorList>
            <person name="Kraeva N."/>
            <person name="Butenko A."/>
            <person name="Hlavacova J."/>
            <person name="Kostygov A."/>
            <person name="Myskova J."/>
            <person name="Grybchuk D."/>
            <person name="Lestinova T."/>
            <person name="Votypka J."/>
            <person name="Volf P."/>
            <person name="Opperdoes F."/>
            <person name="Flegontov P."/>
            <person name="Lukes J."/>
            <person name="Yurchenko V."/>
        </authorList>
    </citation>
    <scope>NUCLEOTIDE SEQUENCE [LARGE SCALE GENOMIC DNA]</scope>
    <source>
        <strain evidence="17 18">ATCC 30220</strain>
    </source>
</reference>
<evidence type="ECO:0000313" key="17">
    <source>
        <dbReference type="EMBL" id="KPI89923.1"/>
    </source>
</evidence>
<dbReference type="GO" id="GO:0016042">
    <property type="term" value="P:lipid catabolic process"/>
    <property type="evidence" value="ECO:0007669"/>
    <property type="project" value="UniProtKB-KW"/>
</dbReference>
<evidence type="ECO:0000256" key="1">
    <source>
        <dbReference type="ARBA" id="ARBA00001913"/>
    </source>
</evidence>
<keyword evidence="4" id="KW-0597">Phosphoprotein</keyword>
<feature type="compositionally biased region" description="Polar residues" evidence="15">
    <location>
        <begin position="888"/>
        <end position="910"/>
    </location>
</feature>
<organism evidence="17 18">
    <name type="scientific">Leptomonas seymouri</name>
    <dbReference type="NCBI Taxonomy" id="5684"/>
    <lineage>
        <taxon>Eukaryota</taxon>
        <taxon>Discoba</taxon>
        <taxon>Euglenozoa</taxon>
        <taxon>Kinetoplastea</taxon>
        <taxon>Metakinetoplastina</taxon>
        <taxon>Trypanosomatida</taxon>
        <taxon>Trypanosomatidae</taxon>
        <taxon>Leishmaniinae</taxon>
        <taxon>Leptomonas</taxon>
    </lineage>
</organism>
<keyword evidence="6" id="KW-0479">Metal-binding</keyword>
<name>A0A0N1I1C2_LEPSE</name>
<dbReference type="Gene3D" id="3.30.60.20">
    <property type="match status" value="1"/>
</dbReference>
<feature type="compositionally biased region" description="Polar residues" evidence="15">
    <location>
        <begin position="960"/>
        <end position="980"/>
    </location>
</feature>
<feature type="compositionally biased region" description="Basic and acidic residues" evidence="15">
    <location>
        <begin position="1259"/>
        <end position="1276"/>
    </location>
</feature>
<proteinExistence type="predicted"/>
<dbReference type="PANTHER" id="PTHR45792">
    <property type="entry name" value="DIACYLGLYCEROL LIPASE HOMOLOG-RELATED"/>
    <property type="match status" value="1"/>
</dbReference>
<dbReference type="AlphaFoldDB" id="A0A0N1I1C2"/>
<protein>
    <recommendedName>
        <fullName evidence="14">sn-1-specific diacylglycerol lipase</fullName>
        <ecNumber evidence="14">3.1.1.116</ecNumber>
    </recommendedName>
</protein>
<dbReference type="EMBL" id="LJSK01000014">
    <property type="protein sequence ID" value="KPI89923.1"/>
    <property type="molecule type" value="Genomic_DNA"/>
</dbReference>
<keyword evidence="3" id="KW-1003">Cell membrane</keyword>
<feature type="region of interest" description="Disordered" evidence="15">
    <location>
        <begin position="888"/>
        <end position="911"/>
    </location>
</feature>
<keyword evidence="5" id="KW-0812">Transmembrane</keyword>
<comment type="catalytic activity">
    <reaction evidence="13">
        <text>a 1,2-diacyl-sn-glycerol + H2O = a 2-acylglycerol + a fatty acid + H(+)</text>
        <dbReference type="Rhea" id="RHEA:33275"/>
        <dbReference type="ChEBI" id="CHEBI:15377"/>
        <dbReference type="ChEBI" id="CHEBI:15378"/>
        <dbReference type="ChEBI" id="CHEBI:17389"/>
        <dbReference type="ChEBI" id="CHEBI:17815"/>
        <dbReference type="ChEBI" id="CHEBI:28868"/>
        <dbReference type="EC" id="3.1.1.116"/>
    </reaction>
    <physiologicalReaction direction="left-to-right" evidence="13">
        <dbReference type="Rhea" id="RHEA:33276"/>
    </physiologicalReaction>
</comment>
<keyword evidence="8" id="KW-0106">Calcium</keyword>
<dbReference type="InterPro" id="IPR052214">
    <property type="entry name" value="DAG_Lipase-Related"/>
</dbReference>
<feature type="region of interest" description="Disordered" evidence="15">
    <location>
        <begin position="230"/>
        <end position="260"/>
    </location>
</feature>
<keyword evidence="18" id="KW-1185">Reference proteome</keyword>
<sequence>MPASAPGFALRAVRGLAPREKPLAMNAIADPSSSDAPETADAVSAPREEEGRRGSSTAQRAVLDMISPAEALAVNGVDDKTPAAQANTTTIIQERPSSSSNAWRLADKQEGSLGVLFDDTKQNEGTAIAQTAAPPSPSPSSATETLVCRSPHTVTPESSIVESSITQRMATGATAVARSRDADPASPSDDGGAIDALFSYFAIPGMYIEADTVIERHAVSMGFMEPAQGKRSRDALGAPASDTKAAASSAPPPHVHQLRPTQFVMHTPCGVCRRTVMDTEVRPPPSSSSGAALSFFSRLLVSPTSRSSTASQASSLEQEKQRLWTPSSTAASPAQRPSHGFGSEGYHCEMCGLALHWQCLGKLRETQACEVFAPAAHAMPMAEAGSDTASPADRADTSSGSPTWDNAKALLGSYLDPNGEADSCKDANVKFILSGVFALLDTVASRYPDLNPLTLVKRRQAIRDLSEAHQSLYAACTSSLQDSALLDAISWEAVHEQQRQRTTGAIEGEKHEQGGGKAAAWRRPSAPLCTREMRPLKVTTSLFSQLTSVLTSAVLGSANSLLPEFARQRAEDATGLAAASPVQLLLWRALRYAAAAYGEVYRRGSLSSTMSAALLFTVNRCSADVSKKANDEAVTSLLELPPSSLRLSRWAAKAIEPSYVLLVDHELGHIVVSFRGTLNTFDIMTDLAAVAVPFCGGYAHQGVVHVVNALFDYRSSQYGAKQPAAPPPRATASTTIPSPPSTSAVAENKGAEVKTERGDGGEVKVVLQPYSLQTCGTPDGLLDGLEQLAEEYPTYSILITGHSLGGGVAVLFAMRLHHDRVFAESLLRRIHVIAFAPMPTLSMPAASCFDAASCEPADGGFNHTPSTTAAPQLQREQPELRTGRFVEPTQQSTHNTHSGPTTSACDSSSVPVEPREGPCPACFSIWNVVSGFDWVPRVQVNTIDRLLRQVVGPQIKVSAATPSTGDQQKQPASRVTAATTRQRCCAQAHGSASAEADTDPGAVEMTDMPTRGAAQEAAEVRVSVEMNTAAAAPFTSSENEEKLNTPTEPRCSSPLPTNTRAAGGTTQAGGATVAKTSGSTNTTALASESMASLCTVKPATGETPVSDNMWCGRTRTNDDEPTCSGDARTELIVSGVEEEMVKGYSTSLKSEMAPLADAAPEAAAVTAVTAAAGSDEGISVTDATASHAGHDLSHELYHPGRVMLLTSPWDTTQNRLVDVPRGHPVMHELFLMKYMLLQHTVDAYCGSLAEVHRVRKKERHVDHTLGGRDKQSGGAP</sequence>
<comment type="caution">
    <text evidence="17">The sequence shown here is derived from an EMBL/GenBank/DDBJ whole genome shotgun (WGS) entry which is preliminary data.</text>
</comment>
<evidence type="ECO:0000259" key="16">
    <source>
        <dbReference type="Pfam" id="PF01764"/>
    </source>
</evidence>
<evidence type="ECO:0000256" key="3">
    <source>
        <dbReference type="ARBA" id="ARBA00022475"/>
    </source>
</evidence>